<dbReference type="InterPro" id="IPR000795">
    <property type="entry name" value="T_Tr_GTP-bd_dom"/>
</dbReference>
<dbReference type="NCBIfam" id="NF003077">
    <property type="entry name" value="PRK04000.1"/>
    <property type="match status" value="1"/>
</dbReference>
<dbReference type="GO" id="GO:0003924">
    <property type="term" value="F:GTPase activity"/>
    <property type="evidence" value="ECO:0007669"/>
    <property type="project" value="InterPro"/>
</dbReference>
<dbReference type="InterPro" id="IPR022424">
    <property type="entry name" value="TIF2_gsu"/>
</dbReference>
<feature type="binding site" evidence="10">
    <location>
        <begin position="147"/>
        <end position="150"/>
    </location>
    <ligand>
        <name>GTP</name>
        <dbReference type="ChEBI" id="CHEBI:37565"/>
    </ligand>
</feature>
<evidence type="ECO:0000256" key="9">
    <source>
        <dbReference type="ARBA" id="ARBA00048107"/>
    </source>
</evidence>
<dbReference type="Pfam" id="PF00009">
    <property type="entry name" value="GTP_EFTU"/>
    <property type="match status" value="1"/>
</dbReference>
<evidence type="ECO:0000256" key="4">
    <source>
        <dbReference type="ARBA" id="ARBA00022741"/>
    </source>
</evidence>
<keyword evidence="5 10" id="KW-0378">Hydrolase</keyword>
<evidence type="ECO:0000256" key="2">
    <source>
        <dbReference type="ARBA" id="ARBA00022540"/>
    </source>
</evidence>
<dbReference type="Gene3D" id="3.40.50.300">
    <property type="entry name" value="P-loop containing nucleotide triphosphate hydrolases"/>
    <property type="match status" value="1"/>
</dbReference>
<dbReference type="GO" id="GO:0005525">
    <property type="term" value="F:GTP binding"/>
    <property type="evidence" value="ECO:0007669"/>
    <property type="project" value="UniProtKB-UniRule"/>
</dbReference>
<dbReference type="InterPro" id="IPR027417">
    <property type="entry name" value="P-loop_NTPase"/>
</dbReference>
<comment type="similarity">
    <text evidence="1 10">Belongs to the TRAFAC class translation factor GTPase superfamily. Classic translation factor GTPase family. EIF2G subfamily.</text>
</comment>
<proteinExistence type="inferred from homology"/>
<evidence type="ECO:0000313" key="13">
    <source>
        <dbReference type="Proteomes" id="UP000288215"/>
    </source>
</evidence>
<feature type="binding site" evidence="10">
    <location>
        <position position="19"/>
    </location>
    <ligand>
        <name>Mg(2+)</name>
        <dbReference type="ChEBI" id="CHEBI:18420"/>
        <label>2</label>
    </ligand>
</feature>
<organism evidence="12 13">
    <name type="scientific">Methanosuratincola subterraneus</name>
    <dbReference type="NCBI Taxonomy" id="2593994"/>
    <lineage>
        <taxon>Archaea</taxon>
        <taxon>Thermoproteota</taxon>
        <taxon>Methanosuratincolia</taxon>
        <taxon>Candidatus Methanomethylicales</taxon>
        <taxon>Candidatus Methanomethylicaceae</taxon>
        <taxon>Candidatus Methanosuratincola (ex Vanwonterghem et al. 2016)</taxon>
    </lineage>
</organism>
<name>A0A444L7K9_METS7</name>
<dbReference type="CDD" id="cd03688">
    <property type="entry name" value="eIF2_gamma_II"/>
    <property type="match status" value="1"/>
</dbReference>
<dbReference type="GO" id="GO:0003746">
    <property type="term" value="F:translation elongation factor activity"/>
    <property type="evidence" value="ECO:0007669"/>
    <property type="project" value="UniProtKB-UniRule"/>
</dbReference>
<dbReference type="InterPro" id="IPR050543">
    <property type="entry name" value="eIF2G"/>
</dbReference>
<feature type="binding site" evidence="10">
    <location>
        <position position="44"/>
    </location>
    <ligand>
        <name>Mg(2+)</name>
        <dbReference type="ChEBI" id="CHEBI:18420"/>
        <label>2</label>
    </ligand>
</feature>
<feature type="binding site" evidence="10">
    <location>
        <position position="23"/>
    </location>
    <ligand>
        <name>Mg(2+)</name>
        <dbReference type="ChEBI" id="CHEBI:18420"/>
        <label>1</label>
    </ligand>
</feature>
<dbReference type="FunFam" id="2.40.30.10:FF:000009">
    <property type="entry name" value="Eukaryotic translation initiation factor 2 subunit gamma"/>
    <property type="match status" value="1"/>
</dbReference>
<evidence type="ECO:0000256" key="10">
    <source>
        <dbReference type="HAMAP-Rule" id="MF_00119"/>
    </source>
</evidence>
<dbReference type="AlphaFoldDB" id="A0A444L7K9"/>
<dbReference type="InterPro" id="IPR005225">
    <property type="entry name" value="Small_GTP-bd"/>
</dbReference>
<dbReference type="Gene3D" id="2.40.30.10">
    <property type="entry name" value="Translation factors"/>
    <property type="match status" value="2"/>
</dbReference>
<feature type="binding site" evidence="10">
    <location>
        <position position="46"/>
    </location>
    <ligand>
        <name>Mg(2+)</name>
        <dbReference type="ChEBI" id="CHEBI:18420"/>
        <label>1</label>
    </ligand>
</feature>
<keyword evidence="4 10" id="KW-0547">Nucleotide-binding</keyword>
<dbReference type="PROSITE" id="PS51722">
    <property type="entry name" value="G_TR_2"/>
    <property type="match status" value="1"/>
</dbReference>
<dbReference type="InterPro" id="IPR015256">
    <property type="entry name" value="eIF2g_C"/>
</dbReference>
<keyword evidence="6 10" id="KW-0460">Magnesium</keyword>
<dbReference type="HAMAP" id="MF_00119">
    <property type="entry name" value="eIF_2_gamma"/>
    <property type="match status" value="1"/>
</dbReference>
<dbReference type="PANTHER" id="PTHR42854">
    <property type="entry name" value="EUKARYOTIC TRANSLATION INITIATION FACTOR 2 SUBUNIT 3 FAMILY MEMBER"/>
    <property type="match status" value="1"/>
</dbReference>
<feature type="binding site" evidence="10">
    <location>
        <begin position="19"/>
        <end position="24"/>
    </location>
    <ligand>
        <name>GTP</name>
        <dbReference type="ChEBI" id="CHEBI:37565"/>
    </ligand>
</feature>
<dbReference type="Pfam" id="PF09173">
    <property type="entry name" value="eIF2_C"/>
    <property type="match status" value="1"/>
</dbReference>
<dbReference type="EMBL" id="RXGA01000003">
    <property type="protein sequence ID" value="RWX73565.1"/>
    <property type="molecule type" value="Genomic_DNA"/>
</dbReference>
<dbReference type="Proteomes" id="UP000288215">
    <property type="component" value="Unassembled WGS sequence"/>
</dbReference>
<dbReference type="InterPro" id="IPR009001">
    <property type="entry name" value="Transl_elong_EF1A/Init_IF2_C"/>
</dbReference>
<dbReference type="EC" id="3.6.5.3" evidence="10"/>
<accession>A0A444L7K9</accession>
<evidence type="ECO:0000256" key="7">
    <source>
        <dbReference type="ARBA" id="ARBA00022917"/>
    </source>
</evidence>
<evidence type="ECO:0000256" key="1">
    <source>
        <dbReference type="ARBA" id="ARBA00005388"/>
    </source>
</evidence>
<dbReference type="GO" id="GO:0000049">
    <property type="term" value="F:tRNA binding"/>
    <property type="evidence" value="ECO:0007669"/>
    <property type="project" value="InterPro"/>
</dbReference>
<keyword evidence="8 10" id="KW-0342">GTP-binding</keyword>
<dbReference type="GO" id="GO:0001731">
    <property type="term" value="P:formation of translation preinitiation complex"/>
    <property type="evidence" value="ECO:0007669"/>
    <property type="project" value="TreeGrafter"/>
</dbReference>
<dbReference type="SUPFAM" id="SSF50465">
    <property type="entry name" value="EF-Tu/eEF-1alpha/eIF2-gamma C-terminal domain"/>
    <property type="match status" value="1"/>
</dbReference>
<comment type="function">
    <text evidence="10">eIF-2 functions in the early steps of protein synthesis by forming a ternary complex with GTP and initiator tRNA.</text>
</comment>
<evidence type="ECO:0000256" key="8">
    <source>
        <dbReference type="ARBA" id="ARBA00023134"/>
    </source>
</evidence>
<evidence type="ECO:0000256" key="6">
    <source>
        <dbReference type="ARBA" id="ARBA00022842"/>
    </source>
</evidence>
<comment type="caution">
    <text evidence="12">The sequence shown here is derived from an EMBL/GenBank/DDBJ whole genome shotgun (WGS) entry which is preliminary data.</text>
</comment>
<feature type="binding site" evidence="10">
    <location>
        <begin position="182"/>
        <end position="184"/>
    </location>
    <ligand>
        <name>GTP</name>
        <dbReference type="ChEBI" id="CHEBI:37565"/>
    </ligand>
</feature>
<dbReference type="NCBIfam" id="TIGR00231">
    <property type="entry name" value="small_GTP"/>
    <property type="match status" value="1"/>
</dbReference>
<dbReference type="SUPFAM" id="SSF50447">
    <property type="entry name" value="Translation proteins"/>
    <property type="match status" value="1"/>
</dbReference>
<evidence type="ECO:0000259" key="11">
    <source>
        <dbReference type="PROSITE" id="PS51722"/>
    </source>
</evidence>
<dbReference type="InterPro" id="IPR044128">
    <property type="entry name" value="eIF2g_GTP-bd"/>
</dbReference>
<reference evidence="12 13" key="1">
    <citation type="submission" date="2018-12" db="EMBL/GenBank/DDBJ databases">
        <title>The complete genome of the methanogenic archaea of the candidate phylum Verstraetearchaeota, obtained from the metagenome of underground thermal water.</title>
        <authorList>
            <person name="Kadnikov V.V."/>
            <person name="Mardanov A.V."/>
            <person name="Beletsky A.V."/>
            <person name="Karnachuk O.V."/>
            <person name="Ravin N.V."/>
        </authorList>
    </citation>
    <scope>NUCLEOTIDE SEQUENCE [LARGE SCALE GENOMIC DNA]</scope>
    <source>
        <strain evidence="12">Ch88</strain>
    </source>
</reference>
<keyword evidence="3 10" id="KW-0479">Metal-binding</keyword>
<sequence>MSKETAQPECNIGLTGHVDHGKTTVVSALSGVWAAHHSEELKRGITIKLGYADTVFRKCPMCPDPEAYTVSEICPVHKVKTEVLRKVSFVDAPGHESLMATMLSGSALMDGAMLIISAAEDCPQPQTREHLVALEIIGVKNIVIVQNKIDAVDRERVLKNYNQILDFVKGTVAEGAPIVPISALHGANIDYLIKVLEEAIPTPKRDPSKPPRMYVARSFDINKPGTPPDSLHGGVLGGSLIQGKFRVGDEIEIRPGIKIEQSGKVTYEPLFTRISSLMSGSMAVEEVGPGGLVGLGTYLDPALTKADNLVGSVVGKPGTLPPTRTELKLKVNLLERVVGTKEMQKVEHLKARESLMLVVGSSVTVGLVSAAYKDEAQLVLKRPVCVEEGARVAISRMLANRWRLIGYGFVE</sequence>
<comment type="caution">
    <text evidence="10">Lacks conserved residue(s) required for the propagation of feature annotation.</text>
</comment>
<dbReference type="GO" id="GO:0003743">
    <property type="term" value="F:translation initiation factor activity"/>
    <property type="evidence" value="ECO:0007669"/>
    <property type="project" value="UniProtKB-KW"/>
</dbReference>
<evidence type="ECO:0000313" key="12">
    <source>
        <dbReference type="EMBL" id="RWX73565.1"/>
    </source>
</evidence>
<dbReference type="FunFam" id="3.40.50.300:FF:000065">
    <property type="entry name" value="Eukaryotic translation initiation factor 2 subunit gamma"/>
    <property type="match status" value="1"/>
</dbReference>
<dbReference type="InterPro" id="IPR044127">
    <property type="entry name" value="eIF2g_dom_2"/>
</dbReference>
<dbReference type="CDD" id="cd15490">
    <property type="entry name" value="eIF2_gamma_III"/>
    <property type="match status" value="1"/>
</dbReference>
<dbReference type="FunFam" id="2.40.30.10:FF:000075">
    <property type="entry name" value="Translation initiation factor 2 subunit gamma"/>
    <property type="match status" value="1"/>
</dbReference>
<dbReference type="InterPro" id="IPR009000">
    <property type="entry name" value="Transl_B-barrel_sf"/>
</dbReference>
<comment type="catalytic activity">
    <reaction evidence="9 10">
        <text>GTP + H2O = GDP + phosphate + H(+)</text>
        <dbReference type="Rhea" id="RHEA:19669"/>
        <dbReference type="ChEBI" id="CHEBI:15377"/>
        <dbReference type="ChEBI" id="CHEBI:15378"/>
        <dbReference type="ChEBI" id="CHEBI:37565"/>
        <dbReference type="ChEBI" id="CHEBI:43474"/>
        <dbReference type="ChEBI" id="CHEBI:58189"/>
        <dbReference type="EC" id="3.6.5.3"/>
    </reaction>
</comment>
<keyword evidence="2 10" id="KW-0396">Initiation factor</keyword>
<feature type="domain" description="Tr-type G" evidence="11">
    <location>
        <begin position="7"/>
        <end position="204"/>
    </location>
</feature>
<evidence type="ECO:0000256" key="3">
    <source>
        <dbReference type="ARBA" id="ARBA00022723"/>
    </source>
</evidence>
<protein>
    <recommendedName>
        <fullName evidence="10">Translation initiation factor 2 subunit gamma</fullName>
        <ecNumber evidence="10">3.6.5.3</ecNumber>
    </recommendedName>
    <alternativeName>
        <fullName evidence="10">aIF2-gamma</fullName>
    </alternativeName>
    <alternativeName>
        <fullName evidence="10">eIF-2-gamma</fullName>
    </alternativeName>
</protein>
<dbReference type="CDD" id="cd01888">
    <property type="entry name" value="eIF2_gamma"/>
    <property type="match status" value="1"/>
</dbReference>
<dbReference type="GO" id="GO:0005829">
    <property type="term" value="C:cytosol"/>
    <property type="evidence" value="ECO:0007669"/>
    <property type="project" value="TreeGrafter"/>
</dbReference>
<dbReference type="PANTHER" id="PTHR42854:SF3">
    <property type="entry name" value="EUKARYOTIC TRANSLATION INITIATION FACTOR 2 SUBUNIT 3-RELATED"/>
    <property type="match status" value="1"/>
</dbReference>
<dbReference type="NCBIfam" id="TIGR03680">
    <property type="entry name" value="eif2g_arch"/>
    <property type="match status" value="1"/>
</dbReference>
<gene>
    <name evidence="10" type="primary">eif2g</name>
    <name evidence="12" type="ORF">Metus_1539</name>
</gene>
<evidence type="ECO:0000256" key="5">
    <source>
        <dbReference type="ARBA" id="ARBA00022801"/>
    </source>
</evidence>
<comment type="subunit">
    <text evidence="10">Heterotrimer composed of an alpha, a beta and a gamma chain.</text>
</comment>
<dbReference type="PRINTS" id="PR00315">
    <property type="entry name" value="ELONGATNFCT"/>
</dbReference>
<keyword evidence="7 10" id="KW-0648">Protein biosynthesis</keyword>
<dbReference type="SUPFAM" id="SSF52540">
    <property type="entry name" value="P-loop containing nucleoside triphosphate hydrolases"/>
    <property type="match status" value="1"/>
</dbReference>
<dbReference type="GO" id="GO:0046872">
    <property type="term" value="F:metal ion binding"/>
    <property type="evidence" value="ECO:0007669"/>
    <property type="project" value="UniProtKB-KW"/>
</dbReference>
<comment type="cofactor">
    <cofactor evidence="10">
        <name>Mg(2+)</name>
        <dbReference type="ChEBI" id="CHEBI:18420"/>
    </cofactor>
</comment>